<organism evidence="1 2">
    <name type="scientific">Pocillopora meandrina</name>
    <dbReference type="NCBI Taxonomy" id="46732"/>
    <lineage>
        <taxon>Eukaryota</taxon>
        <taxon>Metazoa</taxon>
        <taxon>Cnidaria</taxon>
        <taxon>Anthozoa</taxon>
        <taxon>Hexacorallia</taxon>
        <taxon>Scleractinia</taxon>
        <taxon>Astrocoeniina</taxon>
        <taxon>Pocilloporidae</taxon>
        <taxon>Pocillopora</taxon>
    </lineage>
</organism>
<dbReference type="EMBL" id="CALNXJ010000050">
    <property type="protein sequence ID" value="CAH3151954.1"/>
    <property type="molecule type" value="Genomic_DNA"/>
</dbReference>
<proteinExistence type="predicted"/>
<dbReference type="Proteomes" id="UP001159428">
    <property type="component" value="Unassembled WGS sequence"/>
</dbReference>
<reference evidence="1 2" key="1">
    <citation type="submission" date="2022-05" db="EMBL/GenBank/DDBJ databases">
        <authorList>
            <consortium name="Genoscope - CEA"/>
            <person name="William W."/>
        </authorList>
    </citation>
    <scope>NUCLEOTIDE SEQUENCE [LARGE SCALE GENOMIC DNA]</scope>
</reference>
<name>A0AAU9XMC2_9CNID</name>
<evidence type="ECO:0000313" key="2">
    <source>
        <dbReference type="Proteomes" id="UP001159428"/>
    </source>
</evidence>
<gene>
    <name evidence="1" type="ORF">PMEA_00026625</name>
</gene>
<protein>
    <submittedName>
        <fullName evidence="1">Uncharacterized protein</fullName>
    </submittedName>
</protein>
<evidence type="ECO:0000313" key="1">
    <source>
        <dbReference type="EMBL" id="CAH3151954.1"/>
    </source>
</evidence>
<comment type="caution">
    <text evidence="1">The sequence shown here is derived from an EMBL/GenBank/DDBJ whole genome shotgun (WGS) entry which is preliminary data.</text>
</comment>
<keyword evidence="2" id="KW-1185">Reference proteome</keyword>
<dbReference type="AlphaFoldDB" id="A0AAU9XMC2"/>
<accession>A0AAU9XMC2</accession>
<sequence>MNICTIFKQTMTISTFIIIIYFKTNESPHNLNIALCLISREVVFANCGPSYTSWRSGFANTVTELQLEADEYRSATCTSTMQRWHQPRVEGTTSCLISWKGLFTKHNYIPLHTL</sequence>